<dbReference type="EMBL" id="FQNC01000084">
    <property type="protein sequence ID" value="SGZ22214.1"/>
    <property type="molecule type" value="Genomic_DNA"/>
</dbReference>
<evidence type="ECO:0000313" key="3">
    <source>
        <dbReference type="Proteomes" id="UP000249464"/>
    </source>
</evidence>
<dbReference type="STRING" id="796604.A0A2X0NDE2"/>
<protein>
    <submittedName>
        <fullName evidence="2">BQ5605_C022g09455 protein</fullName>
    </submittedName>
</protein>
<proteinExistence type="predicted"/>
<feature type="signal peptide" evidence="1">
    <location>
        <begin position="1"/>
        <end position="19"/>
    </location>
</feature>
<keyword evidence="1" id="KW-0732">Signal</keyword>
<reference evidence="2 3" key="1">
    <citation type="submission" date="2016-11" db="EMBL/GenBank/DDBJ databases">
        <authorList>
            <person name="Jaros S."/>
            <person name="Januszkiewicz K."/>
            <person name="Wedrychowicz H."/>
        </authorList>
    </citation>
    <scope>NUCLEOTIDE SEQUENCE [LARGE SCALE GENOMIC DNA]</scope>
</reference>
<dbReference type="AlphaFoldDB" id="A0A2X0NDE2"/>
<gene>
    <name evidence="2" type="primary">BQ5605_C022g09455</name>
    <name evidence="2" type="ORF">BQ5605_C022G09455</name>
</gene>
<organism evidence="2 3">
    <name type="scientific">Microbotryum silenes-dioicae</name>
    <dbReference type="NCBI Taxonomy" id="796604"/>
    <lineage>
        <taxon>Eukaryota</taxon>
        <taxon>Fungi</taxon>
        <taxon>Dikarya</taxon>
        <taxon>Basidiomycota</taxon>
        <taxon>Pucciniomycotina</taxon>
        <taxon>Microbotryomycetes</taxon>
        <taxon>Microbotryales</taxon>
        <taxon>Microbotryaceae</taxon>
        <taxon>Microbotryum</taxon>
    </lineage>
</organism>
<dbReference type="Proteomes" id="UP000249464">
    <property type="component" value="Unassembled WGS sequence"/>
</dbReference>
<sequence>MKLLLLLGVLSSALHLALALAVEQTRPFVARGMSATADCAGVNTVVCSVPERSSPDSKTYRQFMKVQSIASQLSWPNGLLKPINEEVLTFYALQQQGLIGDVDISRPGASFPPLWRNIMRGRRMRVFRAMRRGRDM</sequence>
<feature type="chain" id="PRO_5015897902" evidence="1">
    <location>
        <begin position="20"/>
        <end position="136"/>
    </location>
</feature>
<name>A0A2X0NDE2_9BASI</name>
<keyword evidence="3" id="KW-1185">Reference proteome</keyword>
<evidence type="ECO:0000256" key="1">
    <source>
        <dbReference type="SAM" id="SignalP"/>
    </source>
</evidence>
<accession>A0A2X0NDE2</accession>
<evidence type="ECO:0000313" key="2">
    <source>
        <dbReference type="EMBL" id="SGZ22214.1"/>
    </source>
</evidence>